<protein>
    <submittedName>
        <fullName evidence="14">X-ray repair cross-complementing protein 5-like</fullName>
    </submittedName>
</protein>
<dbReference type="Pfam" id="PF02735">
    <property type="entry name" value="Ku"/>
    <property type="match status" value="1"/>
</dbReference>
<dbReference type="SMART" id="SM00559">
    <property type="entry name" value="Ku78"/>
    <property type="match status" value="1"/>
</dbReference>
<dbReference type="Proteomes" id="UP000515164">
    <property type="component" value="Unplaced"/>
</dbReference>
<dbReference type="Gene3D" id="3.40.50.410">
    <property type="entry name" value="von Willebrand factor, type A domain"/>
    <property type="match status" value="1"/>
</dbReference>
<dbReference type="RefSeq" id="XP_033312163.1">
    <property type="nucleotide sequence ID" value="XM_033456272.1"/>
</dbReference>
<dbReference type="PANTHER" id="PTHR12604:SF4">
    <property type="entry name" value="X-RAY REPAIR CROSS-COMPLEMENTING PROTEIN 5"/>
    <property type="match status" value="1"/>
</dbReference>
<gene>
    <name evidence="14" type="primary">LOC117211930</name>
</gene>
<evidence type="ECO:0000256" key="1">
    <source>
        <dbReference type="ARBA" id="ARBA00004123"/>
    </source>
</evidence>
<evidence type="ECO:0000256" key="11">
    <source>
        <dbReference type="ARBA" id="ARBA00023242"/>
    </source>
</evidence>
<organism evidence="13 14">
    <name type="scientific">Bombus bifarius</name>
    <dbReference type="NCBI Taxonomy" id="103933"/>
    <lineage>
        <taxon>Eukaryota</taxon>
        <taxon>Metazoa</taxon>
        <taxon>Ecdysozoa</taxon>
        <taxon>Arthropoda</taxon>
        <taxon>Hexapoda</taxon>
        <taxon>Insecta</taxon>
        <taxon>Pterygota</taxon>
        <taxon>Neoptera</taxon>
        <taxon>Endopterygota</taxon>
        <taxon>Hymenoptera</taxon>
        <taxon>Apocrita</taxon>
        <taxon>Aculeata</taxon>
        <taxon>Apoidea</taxon>
        <taxon>Anthophila</taxon>
        <taxon>Apidae</taxon>
        <taxon>Bombus</taxon>
        <taxon>Pyrobombus</taxon>
    </lineage>
</organism>
<dbReference type="CDD" id="cd00873">
    <property type="entry name" value="KU80"/>
    <property type="match status" value="1"/>
</dbReference>
<dbReference type="KEGG" id="bbif:117211930"/>
<dbReference type="GeneID" id="117211930"/>
<dbReference type="AlphaFoldDB" id="A0A6P8MUQ8"/>
<evidence type="ECO:0000256" key="7">
    <source>
        <dbReference type="ARBA" id="ARBA00022840"/>
    </source>
</evidence>
<dbReference type="GO" id="GO:0043564">
    <property type="term" value="C:Ku70:Ku80 complex"/>
    <property type="evidence" value="ECO:0007669"/>
    <property type="project" value="InterPro"/>
</dbReference>
<evidence type="ECO:0000256" key="6">
    <source>
        <dbReference type="ARBA" id="ARBA00022806"/>
    </source>
</evidence>
<dbReference type="GO" id="GO:0003684">
    <property type="term" value="F:damaged DNA binding"/>
    <property type="evidence" value="ECO:0007669"/>
    <property type="project" value="InterPro"/>
</dbReference>
<dbReference type="Gene3D" id="2.40.290.10">
    <property type="match status" value="1"/>
</dbReference>
<feature type="domain" description="Ku" evidence="12">
    <location>
        <begin position="256"/>
        <end position="397"/>
    </location>
</feature>
<evidence type="ECO:0000256" key="9">
    <source>
        <dbReference type="ARBA" id="ARBA00023172"/>
    </source>
</evidence>
<keyword evidence="8" id="KW-0238">DNA-binding</keyword>
<keyword evidence="7" id="KW-0067">ATP-binding</keyword>
<keyword evidence="10" id="KW-0234">DNA repair</keyword>
<dbReference type="GO" id="GO:0006310">
    <property type="term" value="P:DNA recombination"/>
    <property type="evidence" value="ECO:0007669"/>
    <property type="project" value="UniProtKB-KW"/>
</dbReference>
<comment type="subcellular location">
    <subcellularLocation>
        <location evidence="1">Nucleus</location>
    </subcellularLocation>
</comment>
<keyword evidence="11" id="KW-0539">Nucleus</keyword>
<comment type="similarity">
    <text evidence="2">Belongs to the ku80 family.</text>
</comment>
<dbReference type="GO" id="GO:0003690">
    <property type="term" value="F:double-stranded DNA binding"/>
    <property type="evidence" value="ECO:0007669"/>
    <property type="project" value="TreeGrafter"/>
</dbReference>
<evidence type="ECO:0000259" key="12">
    <source>
        <dbReference type="SMART" id="SM00559"/>
    </source>
</evidence>
<dbReference type="Gene3D" id="1.10.1600.10">
    <property type="match status" value="1"/>
</dbReference>
<dbReference type="SUPFAM" id="SSF100939">
    <property type="entry name" value="SPOC domain-like"/>
    <property type="match status" value="1"/>
</dbReference>
<keyword evidence="4" id="KW-0227">DNA damage</keyword>
<dbReference type="GO" id="GO:0006303">
    <property type="term" value="P:double-strand break repair via nonhomologous end joining"/>
    <property type="evidence" value="ECO:0007669"/>
    <property type="project" value="InterPro"/>
</dbReference>
<dbReference type="PANTHER" id="PTHR12604">
    <property type="entry name" value="KU AUTOANTIGEN DNA HELICASE"/>
    <property type="match status" value="1"/>
</dbReference>
<keyword evidence="13" id="KW-1185">Reference proteome</keyword>
<keyword evidence="5" id="KW-0378">Hydrolase</keyword>
<dbReference type="GO" id="GO:0042162">
    <property type="term" value="F:telomeric DNA binding"/>
    <property type="evidence" value="ECO:0007669"/>
    <property type="project" value="InterPro"/>
</dbReference>
<accession>A0A6P8MUQ8</accession>
<reference evidence="14" key="1">
    <citation type="submission" date="2025-08" db="UniProtKB">
        <authorList>
            <consortium name="RefSeq"/>
        </authorList>
    </citation>
    <scope>IDENTIFICATION</scope>
    <source>
        <tissue evidence="14">Muscle</tissue>
    </source>
</reference>
<keyword evidence="9" id="KW-0233">DNA recombination</keyword>
<dbReference type="GO" id="GO:0000723">
    <property type="term" value="P:telomere maintenance"/>
    <property type="evidence" value="ECO:0007669"/>
    <property type="project" value="InterPro"/>
</dbReference>
<dbReference type="InterPro" id="IPR005160">
    <property type="entry name" value="Ku_C"/>
</dbReference>
<evidence type="ECO:0000256" key="3">
    <source>
        <dbReference type="ARBA" id="ARBA00022741"/>
    </source>
</evidence>
<evidence type="ECO:0000256" key="10">
    <source>
        <dbReference type="ARBA" id="ARBA00023204"/>
    </source>
</evidence>
<name>A0A6P8MUQ8_9HYME</name>
<evidence type="ECO:0000256" key="2">
    <source>
        <dbReference type="ARBA" id="ARBA00007726"/>
    </source>
</evidence>
<proteinExistence type="inferred from homology"/>
<evidence type="ECO:0000313" key="14">
    <source>
        <dbReference type="RefSeq" id="XP_033312163.1"/>
    </source>
</evidence>
<dbReference type="InterPro" id="IPR036465">
    <property type="entry name" value="vWFA_dom_sf"/>
</dbReference>
<evidence type="ECO:0000256" key="5">
    <source>
        <dbReference type="ARBA" id="ARBA00022801"/>
    </source>
</evidence>
<dbReference type="InterPro" id="IPR024193">
    <property type="entry name" value="Ku80"/>
</dbReference>
<dbReference type="GO" id="GO:0003678">
    <property type="term" value="F:DNA helicase activity"/>
    <property type="evidence" value="ECO:0007669"/>
    <property type="project" value="InterPro"/>
</dbReference>
<dbReference type="GO" id="GO:0005524">
    <property type="term" value="F:ATP binding"/>
    <property type="evidence" value="ECO:0007669"/>
    <property type="project" value="UniProtKB-KW"/>
</dbReference>
<dbReference type="InterPro" id="IPR006164">
    <property type="entry name" value="DNA_bd_Ku70/Ku80"/>
</dbReference>
<evidence type="ECO:0000256" key="8">
    <source>
        <dbReference type="ARBA" id="ARBA00023125"/>
    </source>
</evidence>
<evidence type="ECO:0000256" key="4">
    <source>
        <dbReference type="ARBA" id="ARBA00022763"/>
    </source>
</evidence>
<dbReference type="SUPFAM" id="SSF53300">
    <property type="entry name" value="vWA-like"/>
    <property type="match status" value="1"/>
</dbReference>
<dbReference type="Pfam" id="PF03730">
    <property type="entry name" value="Ku_C"/>
    <property type="match status" value="1"/>
</dbReference>
<dbReference type="InterPro" id="IPR016194">
    <property type="entry name" value="SPOC-like_C_dom_sf"/>
</dbReference>
<dbReference type="GO" id="GO:0016787">
    <property type="term" value="F:hydrolase activity"/>
    <property type="evidence" value="ECO:0007669"/>
    <property type="project" value="UniProtKB-KW"/>
</dbReference>
<keyword evidence="6" id="KW-0347">Helicase</keyword>
<keyword evidence="3" id="KW-0547">Nucleotide-binding</keyword>
<sequence>MPPKARKESLVLLINIGITNPNIENNHSLLEKAKHIAKRKIQKMIFFTPKDEVAIMLMGSGVTKNRLGTEYVEEFTDFQIPKWDLVKKCMALKGTNHCSNWIEALEAAVLFMKENTFLPSTRKIVLMSDFNEDPDIISQFQADKIADQLSTNKIILITLSESTTSPTPTLSETLLNDVNEKINGYHITFDNAISDMKFYTPIPSKPFPSYYSLELLDKKIPVVSYAKVRTTKFPSWKKAKGNQKLRSETKYLDRQRVPYTADNIQKGYKYGGVFISVPEGLERNMRHKDTERSYRIYGFTDRNNVDLECFYKSSSSVILPNSDANNVVKPFYSLVQAMHQTNSVAIVRKIYKKGSVPRMVALFPCIDIPDEPWCLIEIQLAFAEDRRIMETRSMKSTIKQLNTPQNEAIDSLIDSLMLTDTENDSQIDGCQCFLPGCMPNPGVQHRWDMLSYRAINPDKPLPPVENYLKEIFEIPSIKKRSKCHLQKIAELFRLESINPKKEKSETKQQDNMQVNEDIDIDIDTKESNKTEDIADVETNLYKESVLSLDISDIDLDELAANI</sequence>
<evidence type="ECO:0000313" key="13">
    <source>
        <dbReference type="Proteomes" id="UP000515164"/>
    </source>
</evidence>